<dbReference type="EMBL" id="CP103305">
    <property type="protein sequence ID" value="UVS68159.1"/>
    <property type="molecule type" value="Genomic_DNA"/>
</dbReference>
<proteinExistence type="inferred from homology"/>
<sequence length="111" mass="12830">MYVYLVFNIGKRRVLNEAQLKEMMMPGQGQLFGRVIKLVGGDNIIVKCTDGKVRTCRIRGKIKRRMWIRDNDLVLVAPWDFQSDRADIIWRYISAHAEKIKQDGHLAGLDA</sequence>
<dbReference type="AlphaFoldDB" id="A0A977IBY1"/>
<dbReference type="NCBIfam" id="NF003084">
    <property type="entry name" value="PRK04012.1-3"/>
    <property type="match status" value="1"/>
</dbReference>
<dbReference type="GO" id="GO:0003723">
    <property type="term" value="F:RNA binding"/>
    <property type="evidence" value="ECO:0007669"/>
    <property type="project" value="InterPro"/>
</dbReference>
<organism evidence="5">
    <name type="scientific">Nitrososphaera viennensis</name>
    <dbReference type="NCBI Taxonomy" id="1034015"/>
    <lineage>
        <taxon>Archaea</taxon>
        <taxon>Nitrososphaerota</taxon>
        <taxon>Nitrososphaeria</taxon>
        <taxon>Nitrososphaerales</taxon>
        <taxon>Nitrososphaeraceae</taxon>
        <taxon>Nitrososphaera</taxon>
    </lineage>
</organism>
<evidence type="ECO:0000256" key="1">
    <source>
        <dbReference type="ARBA" id="ARBA00025502"/>
    </source>
</evidence>
<evidence type="ECO:0000256" key="2">
    <source>
        <dbReference type="HAMAP-Rule" id="MF_00216"/>
    </source>
</evidence>
<feature type="domain" description="S1-like" evidence="4">
    <location>
        <begin position="19"/>
        <end position="93"/>
    </location>
</feature>
<keyword evidence="2 3" id="KW-0648">Protein biosynthesis</keyword>
<dbReference type="SMART" id="SM00652">
    <property type="entry name" value="eIF1a"/>
    <property type="match status" value="1"/>
</dbReference>
<comment type="similarity">
    <text evidence="2">Belongs to the eIF-1A family.</text>
</comment>
<dbReference type="Pfam" id="PF01176">
    <property type="entry name" value="eIF-1a"/>
    <property type="match status" value="1"/>
</dbReference>
<dbReference type="InterPro" id="IPR012340">
    <property type="entry name" value="NA-bd_OB-fold"/>
</dbReference>
<dbReference type="SUPFAM" id="SSF50249">
    <property type="entry name" value="Nucleic acid-binding proteins"/>
    <property type="match status" value="1"/>
</dbReference>
<comment type="function">
    <text evidence="1 2">Seems to be required for maximal rate of protein biosynthesis. Enhances ribosome dissociation into subunits and stabilizes the binding of the initiator Met-tRNA(I) to 40 S ribosomal subunits.</text>
</comment>
<dbReference type="PROSITE" id="PS50832">
    <property type="entry name" value="S1_IF1_TYPE"/>
    <property type="match status" value="1"/>
</dbReference>
<dbReference type="GO" id="GO:0003743">
    <property type="term" value="F:translation initiation factor activity"/>
    <property type="evidence" value="ECO:0007669"/>
    <property type="project" value="UniProtKB-UniRule"/>
</dbReference>
<dbReference type="RefSeq" id="WP_227717322.1">
    <property type="nucleotide sequence ID" value="NZ_CP103305.1"/>
</dbReference>
<dbReference type="CDD" id="cd05793">
    <property type="entry name" value="S1_IF1A"/>
    <property type="match status" value="1"/>
</dbReference>
<dbReference type="GeneID" id="74947200"/>
<gene>
    <name evidence="2" type="primary">eif1a</name>
    <name evidence="5" type="ORF">NWT39_09635</name>
</gene>
<evidence type="ECO:0000259" key="4">
    <source>
        <dbReference type="PROSITE" id="PS50832"/>
    </source>
</evidence>
<dbReference type="HAMAP" id="MF_00216">
    <property type="entry name" value="aIF_1A"/>
    <property type="match status" value="1"/>
</dbReference>
<dbReference type="Gene3D" id="2.40.50.140">
    <property type="entry name" value="Nucleic acid-binding proteins"/>
    <property type="match status" value="1"/>
</dbReference>
<evidence type="ECO:0000313" key="5">
    <source>
        <dbReference type="EMBL" id="UVS68159.1"/>
    </source>
</evidence>
<accession>A0A977IBY1</accession>
<dbReference type="NCBIfam" id="NF003085">
    <property type="entry name" value="PRK04012.1-5"/>
    <property type="match status" value="1"/>
</dbReference>
<evidence type="ECO:0000256" key="3">
    <source>
        <dbReference type="PROSITE-ProRule" id="PRU00181"/>
    </source>
</evidence>
<dbReference type="PANTHER" id="PTHR21668">
    <property type="entry name" value="EIF-1A"/>
    <property type="match status" value="1"/>
</dbReference>
<dbReference type="InterPro" id="IPR001253">
    <property type="entry name" value="TIF_eIF-1A"/>
</dbReference>
<dbReference type="InterPro" id="IPR006196">
    <property type="entry name" value="RNA-binding_domain_S1_IF1"/>
</dbReference>
<name>A0A977IBY1_9ARCH</name>
<protein>
    <recommendedName>
        <fullName evidence="2">Translation initiation factor 1A</fullName>
        <shortName evidence="2">aIF-1A</shortName>
    </recommendedName>
</protein>
<dbReference type="Proteomes" id="UP001059771">
    <property type="component" value="Chromosome"/>
</dbReference>
<reference evidence="5" key="1">
    <citation type="submission" date="2022-08" db="EMBL/GenBank/DDBJ databases">
        <title>Dynamic responses of ammonia-oxidizing microbial communities induced by reactive oxygen species (ROS) in fluctuating redox aquifers.</title>
        <authorList>
            <person name="Wang P."/>
            <person name="Wang H."/>
        </authorList>
    </citation>
    <scope>NUCLEOTIDE SEQUENCE</scope>
    <source>
        <strain evidence="5">PLX03</strain>
    </source>
</reference>
<keyword evidence="2 3" id="KW-0396">Initiation factor</keyword>